<proteinExistence type="predicted"/>
<comment type="caution">
    <text evidence="1">The sequence shown here is derived from an EMBL/GenBank/DDBJ whole genome shotgun (WGS) entry which is preliminary data.</text>
</comment>
<evidence type="ECO:0000313" key="1">
    <source>
        <dbReference type="EMBL" id="MDZ5085421.1"/>
    </source>
</evidence>
<evidence type="ECO:0000313" key="2">
    <source>
        <dbReference type="Proteomes" id="UP001289645"/>
    </source>
</evidence>
<protein>
    <submittedName>
        <fullName evidence="1">Uncharacterized protein</fullName>
    </submittedName>
</protein>
<accession>A0ACC6MEP8</accession>
<keyword evidence="2" id="KW-1185">Reference proteome</keyword>
<gene>
    <name evidence="1" type="ORF">OHX15_08475</name>
</gene>
<sequence>MRKQFAATLAATMAVSAGLMGAAPAAAAQDGNPGPWEMPDVRGEILQRAIDSVLDVTGDVDLDLELRNRKDVREVINYTNWEVCAQAPRGGQNISPKAKRVILVVRRPNTRGC</sequence>
<name>A0ACC6MEP8_MYCPF</name>
<dbReference type="EMBL" id="JAOXLN010000007">
    <property type="protein sequence ID" value="MDZ5085421.1"/>
    <property type="molecule type" value="Genomic_DNA"/>
</dbReference>
<reference evidence="1 2" key="1">
    <citation type="journal article" date="2021" name="Chemosphere">
        <title>Bioballs carrying a syntrophic Rhodococcus and Mycolicibacterium consortium for simultaneous sorption and biodegradation of fuel oil in contaminated freshwater.</title>
        <authorList>
            <person name="Naloka K."/>
            <person name="Polrit D."/>
            <person name="Muangchinda C."/>
            <person name="Thoetkiattikul H."/>
            <person name="Pinyakong O."/>
        </authorList>
    </citation>
    <scope>NUCLEOTIDE SEQUENCE [LARGE SCALE GENOMIC DNA]</scope>
    <source>
        <strain evidence="1 2">J101</strain>
    </source>
</reference>
<organism evidence="1 2">
    <name type="scientific">Mycolicibacterium parafortuitum</name>
    <name type="common">Mycobacterium parafortuitum</name>
    <dbReference type="NCBI Taxonomy" id="39692"/>
    <lineage>
        <taxon>Bacteria</taxon>
        <taxon>Bacillati</taxon>
        <taxon>Actinomycetota</taxon>
        <taxon>Actinomycetes</taxon>
        <taxon>Mycobacteriales</taxon>
        <taxon>Mycobacteriaceae</taxon>
        <taxon>Mycolicibacterium</taxon>
    </lineage>
</organism>
<dbReference type="Proteomes" id="UP001289645">
    <property type="component" value="Unassembled WGS sequence"/>
</dbReference>